<name>A0AAN7WBH7_9PEZI</name>
<dbReference type="PANTHER" id="PTHR42085">
    <property type="entry name" value="F-BOX DOMAIN-CONTAINING PROTEIN"/>
    <property type="match status" value="1"/>
</dbReference>
<dbReference type="InterPro" id="IPR038883">
    <property type="entry name" value="AN11006-like"/>
</dbReference>
<comment type="caution">
    <text evidence="1">The sequence shown here is derived from an EMBL/GenBank/DDBJ whole genome shotgun (WGS) entry which is preliminary data.</text>
</comment>
<protein>
    <submittedName>
        <fullName evidence="1">Uncharacterized protein</fullName>
    </submittedName>
</protein>
<dbReference type="Proteomes" id="UP001310594">
    <property type="component" value="Unassembled WGS sequence"/>
</dbReference>
<accession>A0AAN7WBH7</accession>
<sequence>MDARDLGAFALFPKLANGLERAAHSISQMNEVQRMESSALHSVIQFMKHWSLRQPSESVGREDMHNFMRELASLGGFQPFEEKARRLVLQCQHEIAGTDHRQTLEHYDTDTASETTKQLRQGMVYGPAGWHRSGCARAAHELAVATGAIQPFPFMELPPELRNRVYEICIPFGQSCIIPGACHHCSEDDPPIQPAITRISRDVRTESLAMFYALNKFQYHALRYDFSHVVAHCVSVGAWAVKDIKHVEIFINEMVWYDDENARIVCGEGLWDLFRWYASTKFVIELVCSDKGNFEPVVGAIEAATKWRNQTPEARHESRLRSFFERWLEEEDMNCSCKASTWCEDDAWYTCSRFTPSYWQLQEGDCKTEHR</sequence>
<dbReference type="EMBL" id="JAVRQU010000008">
    <property type="protein sequence ID" value="KAK5699538.1"/>
    <property type="molecule type" value="Genomic_DNA"/>
</dbReference>
<evidence type="ECO:0000313" key="1">
    <source>
        <dbReference type="EMBL" id="KAK5699538.1"/>
    </source>
</evidence>
<dbReference type="PANTHER" id="PTHR42085:SF2">
    <property type="entry name" value="F-BOX DOMAIN-CONTAINING PROTEIN"/>
    <property type="match status" value="1"/>
</dbReference>
<gene>
    <name evidence="1" type="ORF">LTR97_005666</name>
</gene>
<reference evidence="1" key="1">
    <citation type="submission" date="2023-08" db="EMBL/GenBank/DDBJ databases">
        <title>Black Yeasts Isolated from many extreme environments.</title>
        <authorList>
            <person name="Coleine C."/>
            <person name="Stajich J.E."/>
            <person name="Selbmann L."/>
        </authorList>
    </citation>
    <scope>NUCLEOTIDE SEQUENCE</scope>
    <source>
        <strain evidence="1">CCFEE 5810</strain>
    </source>
</reference>
<organism evidence="1 2">
    <name type="scientific">Elasticomyces elasticus</name>
    <dbReference type="NCBI Taxonomy" id="574655"/>
    <lineage>
        <taxon>Eukaryota</taxon>
        <taxon>Fungi</taxon>
        <taxon>Dikarya</taxon>
        <taxon>Ascomycota</taxon>
        <taxon>Pezizomycotina</taxon>
        <taxon>Dothideomycetes</taxon>
        <taxon>Dothideomycetidae</taxon>
        <taxon>Mycosphaerellales</taxon>
        <taxon>Teratosphaeriaceae</taxon>
        <taxon>Elasticomyces</taxon>
    </lineage>
</organism>
<evidence type="ECO:0000313" key="2">
    <source>
        <dbReference type="Proteomes" id="UP001310594"/>
    </source>
</evidence>
<dbReference type="AlphaFoldDB" id="A0AAN7WBH7"/>
<proteinExistence type="predicted"/>